<dbReference type="Gene3D" id="3.40.50.1820">
    <property type="entry name" value="alpha/beta hydrolase"/>
    <property type="match status" value="1"/>
</dbReference>
<dbReference type="InterPro" id="IPR029058">
    <property type="entry name" value="AB_hydrolase_fold"/>
</dbReference>
<keyword evidence="2" id="KW-1185">Reference proteome</keyword>
<organism evidence="1 2">
    <name type="scientific">Collybia nuda</name>
    <dbReference type="NCBI Taxonomy" id="64659"/>
    <lineage>
        <taxon>Eukaryota</taxon>
        <taxon>Fungi</taxon>
        <taxon>Dikarya</taxon>
        <taxon>Basidiomycota</taxon>
        <taxon>Agaricomycotina</taxon>
        <taxon>Agaricomycetes</taxon>
        <taxon>Agaricomycetidae</taxon>
        <taxon>Agaricales</taxon>
        <taxon>Tricholomatineae</taxon>
        <taxon>Clitocybaceae</taxon>
        <taxon>Collybia</taxon>
    </lineage>
</organism>
<evidence type="ECO:0008006" key="3">
    <source>
        <dbReference type="Google" id="ProtNLM"/>
    </source>
</evidence>
<dbReference type="Proteomes" id="UP000807353">
    <property type="component" value="Unassembled WGS sequence"/>
</dbReference>
<dbReference type="SUPFAM" id="SSF53474">
    <property type="entry name" value="alpha/beta-Hydrolases"/>
    <property type="match status" value="1"/>
</dbReference>
<dbReference type="EMBL" id="MU150277">
    <property type="protein sequence ID" value="KAF9461916.1"/>
    <property type="molecule type" value="Genomic_DNA"/>
</dbReference>
<reference evidence="1" key="1">
    <citation type="submission" date="2020-11" db="EMBL/GenBank/DDBJ databases">
        <authorList>
            <consortium name="DOE Joint Genome Institute"/>
            <person name="Ahrendt S."/>
            <person name="Riley R."/>
            <person name="Andreopoulos W."/>
            <person name="Labutti K."/>
            <person name="Pangilinan J."/>
            <person name="Ruiz-Duenas F.J."/>
            <person name="Barrasa J.M."/>
            <person name="Sanchez-Garcia M."/>
            <person name="Camarero S."/>
            <person name="Miyauchi S."/>
            <person name="Serrano A."/>
            <person name="Linde D."/>
            <person name="Babiker R."/>
            <person name="Drula E."/>
            <person name="Ayuso-Fernandez I."/>
            <person name="Pacheco R."/>
            <person name="Padilla G."/>
            <person name="Ferreira P."/>
            <person name="Barriuso J."/>
            <person name="Kellner H."/>
            <person name="Castanera R."/>
            <person name="Alfaro M."/>
            <person name="Ramirez L."/>
            <person name="Pisabarro A.G."/>
            <person name="Kuo A."/>
            <person name="Tritt A."/>
            <person name="Lipzen A."/>
            <person name="He G."/>
            <person name="Yan M."/>
            <person name="Ng V."/>
            <person name="Cullen D."/>
            <person name="Martin F."/>
            <person name="Rosso M.-N."/>
            <person name="Henrissat B."/>
            <person name="Hibbett D."/>
            <person name="Martinez A.T."/>
            <person name="Grigoriev I.V."/>
        </authorList>
    </citation>
    <scope>NUCLEOTIDE SEQUENCE</scope>
    <source>
        <strain evidence="1">CBS 247.69</strain>
    </source>
</reference>
<gene>
    <name evidence="1" type="ORF">BDZ94DRAFT_1262496</name>
</gene>
<accession>A0A9P6CDL0</accession>
<sequence>MPTTDSPQYCTEHTVKVANDINIYYTDSGAPRSNDYTTLVILHGSAFNGAVFIPLHKFAHKMNLRVVLWNRRDYCGTTKYSDEELADLKAGRQVFQDRHAFQLASFLEHFITTQDTPRLSSNRKTGGFILMGWSFGNATTMSLLANPQAVPKPLYELIEPYLMSIVVFDPPYIALGHPPPTYSGAYYPFVDPDYTGAPEKFYDYFLRWVSSHYDHLDITSRDASGLDYRKGTERWTIDGWSDEQKALCIENVAAIRTELNYLCTIHAGVVEETNA</sequence>
<protein>
    <recommendedName>
        <fullName evidence="3">AB hydrolase-1 domain-containing protein</fullName>
    </recommendedName>
</protein>
<comment type="caution">
    <text evidence="1">The sequence shown here is derived from an EMBL/GenBank/DDBJ whole genome shotgun (WGS) entry which is preliminary data.</text>
</comment>
<dbReference type="OrthoDB" id="5311491at2759"/>
<proteinExistence type="predicted"/>
<dbReference type="AlphaFoldDB" id="A0A9P6CDL0"/>
<name>A0A9P6CDL0_9AGAR</name>
<evidence type="ECO:0000313" key="1">
    <source>
        <dbReference type="EMBL" id="KAF9461916.1"/>
    </source>
</evidence>
<evidence type="ECO:0000313" key="2">
    <source>
        <dbReference type="Proteomes" id="UP000807353"/>
    </source>
</evidence>